<dbReference type="Proteomes" id="UP001630127">
    <property type="component" value="Unassembled WGS sequence"/>
</dbReference>
<feature type="region of interest" description="Disordered" evidence="9">
    <location>
        <begin position="63"/>
        <end position="84"/>
    </location>
</feature>
<keyword evidence="7" id="KW-0472">Membrane</keyword>
<feature type="compositionally biased region" description="Pro residues" evidence="9">
    <location>
        <begin position="70"/>
        <end position="84"/>
    </location>
</feature>
<sequence length="466" mass="50943">MATFSSHVAILLVIFQLFTILVHNHLANCDPIAIKARETLEIGIGGGSGGGIGIGIGVGGGGGGETPSANAPPPDNYNQNCPPPPPPPVCPFTFESKRIEIVYPVIQKLRAKIKHDPHGITNTWVGPDICNKYKGFNCAIVPDYKVKALYAVQFNGFNFSGPDLTLDGFIDELPDLSIFHSNSNNFTGIIPKKISKIKYLFELDLSNNKFSGTFPYDVLGANNLTFLDLRFNSFYGTIPPQVFTLDLDVLFINNNNFVQCIPDNIGSLPVLFLVLANNKLTGSIPSSIGNASKTLLEVVFLNNQLSGCLPCEIGLLTQLRLFDVSKNQLTGQIPHSFACLARLEILNLANNQFFGSIPDPICQLMHLYRFNLSYNYFTGVGPECWKLIHRKVLDVNMNCIPGLPNQRSKAECEAFLCKPRSCNNQRSLSWVPCSGKNYQPAIGNSQGQGKPAGLPLSYGALKPHLR</sequence>
<keyword evidence="3" id="KW-0964">Secreted</keyword>
<dbReference type="Gene3D" id="3.80.10.10">
    <property type="entry name" value="Ribonuclease Inhibitor"/>
    <property type="match status" value="2"/>
</dbReference>
<dbReference type="GO" id="GO:0005576">
    <property type="term" value="C:extracellular region"/>
    <property type="evidence" value="ECO:0007669"/>
    <property type="project" value="UniProtKB-SubCell"/>
</dbReference>
<comment type="subcellular location">
    <subcellularLocation>
        <location evidence="1">Membrane</location>
    </subcellularLocation>
    <subcellularLocation>
        <location evidence="2">Secreted</location>
    </subcellularLocation>
</comment>
<evidence type="ECO:0000256" key="9">
    <source>
        <dbReference type="SAM" id="MobiDB-lite"/>
    </source>
</evidence>
<dbReference type="Pfam" id="PF00560">
    <property type="entry name" value="LRR_1"/>
    <property type="match status" value="5"/>
</dbReference>
<evidence type="ECO:0000313" key="11">
    <source>
        <dbReference type="EMBL" id="KAL3515303.1"/>
    </source>
</evidence>
<dbReference type="SUPFAM" id="SSF52058">
    <property type="entry name" value="L domain-like"/>
    <property type="match status" value="1"/>
</dbReference>
<evidence type="ECO:0000256" key="10">
    <source>
        <dbReference type="SAM" id="SignalP"/>
    </source>
</evidence>
<name>A0ABD2Z871_9GENT</name>
<reference evidence="11 12" key="1">
    <citation type="submission" date="2024-11" db="EMBL/GenBank/DDBJ databases">
        <title>A near-complete genome assembly of Cinchona calisaya.</title>
        <authorList>
            <person name="Lian D.C."/>
            <person name="Zhao X.W."/>
            <person name="Wei L."/>
        </authorList>
    </citation>
    <scope>NUCLEOTIDE SEQUENCE [LARGE SCALE GENOMIC DNA]</scope>
    <source>
        <tissue evidence="11">Nenye</tissue>
    </source>
</reference>
<protein>
    <submittedName>
        <fullName evidence="11">Uncharacterized protein</fullName>
    </submittedName>
</protein>
<dbReference type="PANTHER" id="PTHR32093">
    <property type="entry name" value="LEUCINE-RICH REPEAT EXTENSIN-LIKE PROTEIN 3-RELATED"/>
    <property type="match status" value="1"/>
</dbReference>
<organism evidence="11 12">
    <name type="scientific">Cinchona calisaya</name>
    <dbReference type="NCBI Taxonomy" id="153742"/>
    <lineage>
        <taxon>Eukaryota</taxon>
        <taxon>Viridiplantae</taxon>
        <taxon>Streptophyta</taxon>
        <taxon>Embryophyta</taxon>
        <taxon>Tracheophyta</taxon>
        <taxon>Spermatophyta</taxon>
        <taxon>Magnoliopsida</taxon>
        <taxon>eudicotyledons</taxon>
        <taxon>Gunneridae</taxon>
        <taxon>Pentapetalae</taxon>
        <taxon>asterids</taxon>
        <taxon>lamiids</taxon>
        <taxon>Gentianales</taxon>
        <taxon>Rubiaceae</taxon>
        <taxon>Cinchonoideae</taxon>
        <taxon>Cinchoneae</taxon>
        <taxon>Cinchona</taxon>
    </lineage>
</organism>
<evidence type="ECO:0000256" key="6">
    <source>
        <dbReference type="ARBA" id="ARBA00022737"/>
    </source>
</evidence>
<feature type="signal peptide" evidence="10">
    <location>
        <begin position="1"/>
        <end position="29"/>
    </location>
</feature>
<evidence type="ECO:0000256" key="2">
    <source>
        <dbReference type="ARBA" id="ARBA00004613"/>
    </source>
</evidence>
<evidence type="ECO:0000256" key="3">
    <source>
        <dbReference type="ARBA" id="ARBA00022525"/>
    </source>
</evidence>
<dbReference type="InterPro" id="IPR051582">
    <property type="entry name" value="LRR_extensin-like_regulator"/>
</dbReference>
<dbReference type="GO" id="GO:0016020">
    <property type="term" value="C:membrane"/>
    <property type="evidence" value="ECO:0007669"/>
    <property type="project" value="UniProtKB-SubCell"/>
</dbReference>
<gene>
    <name evidence="11" type="ORF">ACH5RR_022205</name>
</gene>
<evidence type="ECO:0000256" key="7">
    <source>
        <dbReference type="ARBA" id="ARBA00023136"/>
    </source>
</evidence>
<dbReference type="AlphaFoldDB" id="A0ABD2Z871"/>
<dbReference type="FunFam" id="3.80.10.10:FF:000041">
    <property type="entry name" value="LRR receptor-like serine/threonine-protein kinase ERECTA"/>
    <property type="match status" value="1"/>
</dbReference>
<dbReference type="EMBL" id="JBJUIK010000010">
    <property type="protein sequence ID" value="KAL3515303.1"/>
    <property type="molecule type" value="Genomic_DNA"/>
</dbReference>
<evidence type="ECO:0000256" key="5">
    <source>
        <dbReference type="ARBA" id="ARBA00022729"/>
    </source>
</evidence>
<keyword evidence="5 10" id="KW-0732">Signal</keyword>
<keyword evidence="12" id="KW-1185">Reference proteome</keyword>
<evidence type="ECO:0000256" key="1">
    <source>
        <dbReference type="ARBA" id="ARBA00004370"/>
    </source>
</evidence>
<evidence type="ECO:0000256" key="4">
    <source>
        <dbReference type="ARBA" id="ARBA00022614"/>
    </source>
</evidence>
<dbReference type="InterPro" id="IPR032675">
    <property type="entry name" value="LRR_dom_sf"/>
</dbReference>
<evidence type="ECO:0000313" key="12">
    <source>
        <dbReference type="Proteomes" id="UP001630127"/>
    </source>
</evidence>
<keyword evidence="4" id="KW-0433">Leucine-rich repeat</keyword>
<evidence type="ECO:0000256" key="8">
    <source>
        <dbReference type="ARBA" id="ARBA00023180"/>
    </source>
</evidence>
<feature type="chain" id="PRO_5044843813" evidence="10">
    <location>
        <begin position="30"/>
        <end position="466"/>
    </location>
</feature>
<proteinExistence type="predicted"/>
<keyword evidence="8" id="KW-0325">Glycoprotein</keyword>
<comment type="caution">
    <text evidence="11">The sequence shown here is derived from an EMBL/GenBank/DDBJ whole genome shotgun (WGS) entry which is preliminary data.</text>
</comment>
<accession>A0ABD2Z871</accession>
<dbReference type="InterPro" id="IPR001611">
    <property type="entry name" value="Leu-rich_rpt"/>
</dbReference>
<keyword evidence="6" id="KW-0677">Repeat</keyword>
<dbReference type="PANTHER" id="PTHR32093:SF131">
    <property type="entry name" value="LEUCINE-RICH REPEAT-CONTAINING N-TERMINAL PLANT-TYPE DOMAIN-CONTAINING PROTEIN"/>
    <property type="match status" value="1"/>
</dbReference>